<dbReference type="EMBL" id="VUJU01000636">
    <property type="protein sequence ID" value="KAF0769171.1"/>
    <property type="molecule type" value="Genomic_DNA"/>
</dbReference>
<proteinExistence type="predicted"/>
<keyword evidence="2" id="KW-1185">Reference proteome</keyword>
<accession>A0A6G0ZE30</accession>
<name>A0A6G0ZE30_APHCR</name>
<dbReference type="Proteomes" id="UP000478052">
    <property type="component" value="Unassembled WGS sequence"/>
</dbReference>
<evidence type="ECO:0000313" key="2">
    <source>
        <dbReference type="Proteomes" id="UP000478052"/>
    </source>
</evidence>
<comment type="caution">
    <text evidence="1">The sequence shown here is derived from an EMBL/GenBank/DDBJ whole genome shotgun (WGS) entry which is preliminary data.</text>
</comment>
<gene>
    <name evidence="1" type="ORF">FWK35_00000524</name>
</gene>
<protein>
    <submittedName>
        <fullName evidence="1">Protein ALP1-like</fullName>
    </submittedName>
</protein>
<feature type="non-terminal residue" evidence="1">
    <location>
        <position position="41"/>
    </location>
</feature>
<reference evidence="1 2" key="1">
    <citation type="submission" date="2019-08" db="EMBL/GenBank/DDBJ databases">
        <title>Whole genome of Aphis craccivora.</title>
        <authorList>
            <person name="Voronova N.V."/>
            <person name="Shulinski R.S."/>
            <person name="Bandarenka Y.V."/>
            <person name="Zhorov D.G."/>
            <person name="Warner D."/>
        </authorList>
    </citation>
    <scope>NUCLEOTIDE SEQUENCE [LARGE SCALE GENOMIC DNA]</scope>
    <source>
        <strain evidence="1">180601</strain>
        <tissue evidence="1">Whole Body</tissue>
    </source>
</reference>
<sequence length="41" mass="4909">MEKCFVKHKDSQNVFDDTVEEFFNNNYLVPFPCAIHKQDMV</sequence>
<evidence type="ECO:0000313" key="1">
    <source>
        <dbReference type="EMBL" id="KAF0769171.1"/>
    </source>
</evidence>
<dbReference type="AlphaFoldDB" id="A0A6G0ZE30"/>
<organism evidence="1 2">
    <name type="scientific">Aphis craccivora</name>
    <name type="common">Cowpea aphid</name>
    <dbReference type="NCBI Taxonomy" id="307492"/>
    <lineage>
        <taxon>Eukaryota</taxon>
        <taxon>Metazoa</taxon>
        <taxon>Ecdysozoa</taxon>
        <taxon>Arthropoda</taxon>
        <taxon>Hexapoda</taxon>
        <taxon>Insecta</taxon>
        <taxon>Pterygota</taxon>
        <taxon>Neoptera</taxon>
        <taxon>Paraneoptera</taxon>
        <taxon>Hemiptera</taxon>
        <taxon>Sternorrhyncha</taxon>
        <taxon>Aphidomorpha</taxon>
        <taxon>Aphidoidea</taxon>
        <taxon>Aphididae</taxon>
        <taxon>Aphidini</taxon>
        <taxon>Aphis</taxon>
        <taxon>Aphis</taxon>
    </lineage>
</organism>